<dbReference type="Proteomes" id="UP001596023">
    <property type="component" value="Unassembled WGS sequence"/>
</dbReference>
<proteinExistence type="predicted"/>
<protein>
    <submittedName>
        <fullName evidence="1">DUF932 domain-containing protein</fullName>
    </submittedName>
</protein>
<accession>A0ABV9KX89</accession>
<dbReference type="RefSeq" id="WP_379997231.1">
    <property type="nucleotide sequence ID" value="NZ_JBHSGN010000078.1"/>
</dbReference>
<organism evidence="1 2">
    <name type="scientific">Dysgonomonas termitidis</name>
    <dbReference type="NCBI Taxonomy" id="1516126"/>
    <lineage>
        <taxon>Bacteria</taxon>
        <taxon>Pseudomonadati</taxon>
        <taxon>Bacteroidota</taxon>
        <taxon>Bacteroidia</taxon>
        <taxon>Bacteroidales</taxon>
        <taxon>Dysgonomonadaceae</taxon>
        <taxon>Dysgonomonas</taxon>
    </lineage>
</organism>
<evidence type="ECO:0000313" key="2">
    <source>
        <dbReference type="Proteomes" id="UP001596023"/>
    </source>
</evidence>
<gene>
    <name evidence="1" type="ORF">ACFO6W_13380</name>
</gene>
<comment type="caution">
    <text evidence="1">The sequence shown here is derived from an EMBL/GenBank/DDBJ whole genome shotgun (WGS) entry which is preliminary data.</text>
</comment>
<keyword evidence="2" id="KW-1185">Reference proteome</keyword>
<reference evidence="2" key="1">
    <citation type="journal article" date="2019" name="Int. J. Syst. Evol. Microbiol.">
        <title>The Global Catalogue of Microorganisms (GCM) 10K type strain sequencing project: providing services to taxonomists for standard genome sequencing and annotation.</title>
        <authorList>
            <consortium name="The Broad Institute Genomics Platform"/>
            <consortium name="The Broad Institute Genome Sequencing Center for Infectious Disease"/>
            <person name="Wu L."/>
            <person name="Ma J."/>
        </authorList>
    </citation>
    <scope>NUCLEOTIDE SEQUENCE [LARGE SCALE GENOMIC DNA]</scope>
    <source>
        <strain evidence="2">CCUG 66188</strain>
    </source>
</reference>
<sequence length="308" mass="35235">MNELMTRKETFDFQTNKVEIMDLPTLKRTHMEDDYEGNPLRGLYHFQAIENVIGICDKYNLNYDVEEIFAAHNNSKHLPGVTVLKKEEIAHGEKSVVAHILRRIFTTIRINDYETDELTTTIVLTYHQDGIQAAIGPCVKACHNQCILSAERIVSNYGKNKVGTEELFRTVDGWLSQFETQMTEDRERIRRLKGTSINQREVYTYIGLLTALRVAHDSPDETLSAGVENYPLNQSQISAFTEDVLKKMKGRDTISAWELYNIATEYYKPEKTSIPSLVHQNVAFVSALDSFCQFKDKEVIDVEAVLVS</sequence>
<evidence type="ECO:0000313" key="1">
    <source>
        <dbReference type="EMBL" id="MFC4674690.1"/>
    </source>
</evidence>
<dbReference type="EMBL" id="JBHSGN010000078">
    <property type="protein sequence ID" value="MFC4674690.1"/>
    <property type="molecule type" value="Genomic_DNA"/>
</dbReference>
<dbReference type="Pfam" id="PF06067">
    <property type="entry name" value="DUF932"/>
    <property type="match status" value="1"/>
</dbReference>
<dbReference type="InterPro" id="IPR026325">
    <property type="entry name" value="DUF932"/>
</dbReference>
<name>A0ABV9KX89_9BACT</name>